<proteinExistence type="predicted"/>
<evidence type="ECO:0000313" key="1">
    <source>
        <dbReference type="EMBL" id="TKW56842.1"/>
    </source>
</evidence>
<dbReference type="AlphaFoldDB" id="A0A4U6XMF3"/>
<organism evidence="1 2">
    <name type="scientific">Colletotrichum tanaceti</name>
    <dbReference type="NCBI Taxonomy" id="1306861"/>
    <lineage>
        <taxon>Eukaryota</taxon>
        <taxon>Fungi</taxon>
        <taxon>Dikarya</taxon>
        <taxon>Ascomycota</taxon>
        <taxon>Pezizomycotina</taxon>
        <taxon>Sordariomycetes</taxon>
        <taxon>Hypocreomycetidae</taxon>
        <taxon>Glomerellales</taxon>
        <taxon>Glomerellaceae</taxon>
        <taxon>Colletotrichum</taxon>
        <taxon>Colletotrichum destructivum species complex</taxon>
    </lineage>
</organism>
<keyword evidence="2" id="KW-1185">Reference proteome</keyword>
<sequence length="125" mass="13886">MCTYIITLHRGCLHKQYQNTFKCVSARGSVLNRSLGSLTLDRTIHLPEALPLEMPDPMCDQMTRVATRPVEGQCCACARKEREMRAREKNAQQAREGATTAAGVRTSILGLERLVAATKPLDLDE</sequence>
<reference evidence="1 2" key="1">
    <citation type="journal article" date="2019" name="PLoS ONE">
        <title>Comparative genome analysis indicates high evolutionary potential of pathogenicity genes in Colletotrichum tanaceti.</title>
        <authorList>
            <person name="Lelwala R.V."/>
            <person name="Korhonen P.K."/>
            <person name="Young N.D."/>
            <person name="Scott J.B."/>
            <person name="Ades P.A."/>
            <person name="Gasser R.B."/>
            <person name="Taylor P.W.J."/>
        </authorList>
    </citation>
    <scope>NUCLEOTIDE SEQUENCE [LARGE SCALE GENOMIC DNA]</scope>
    <source>
        <strain evidence="1">BRIP57314</strain>
    </source>
</reference>
<dbReference type="OrthoDB" id="5221304at2759"/>
<gene>
    <name evidence="1" type="ORF">CTA1_6373</name>
</gene>
<accession>A0A4U6XMF3</accession>
<evidence type="ECO:0000313" key="2">
    <source>
        <dbReference type="Proteomes" id="UP000310108"/>
    </source>
</evidence>
<dbReference type="EMBL" id="PJEX01000057">
    <property type="protein sequence ID" value="TKW56842.1"/>
    <property type="molecule type" value="Genomic_DNA"/>
</dbReference>
<dbReference type="Proteomes" id="UP000310108">
    <property type="component" value="Unassembled WGS sequence"/>
</dbReference>
<comment type="caution">
    <text evidence="1">The sequence shown here is derived from an EMBL/GenBank/DDBJ whole genome shotgun (WGS) entry which is preliminary data.</text>
</comment>
<name>A0A4U6XMF3_9PEZI</name>
<protein>
    <submittedName>
        <fullName evidence="1">Uncharacterized protein</fullName>
    </submittedName>
</protein>